<evidence type="ECO:0000313" key="2">
    <source>
        <dbReference type="EMBL" id="RCW73972.1"/>
    </source>
</evidence>
<proteinExistence type="predicted"/>
<keyword evidence="3" id="KW-1185">Reference proteome</keyword>
<feature type="transmembrane region" description="Helical" evidence="1">
    <location>
        <begin position="51"/>
        <end position="76"/>
    </location>
</feature>
<comment type="caution">
    <text evidence="2">The sequence shown here is derived from an EMBL/GenBank/DDBJ whole genome shotgun (WGS) entry which is preliminary data.</text>
</comment>
<dbReference type="Pfam" id="PF10027">
    <property type="entry name" value="DUF2269"/>
    <property type="match status" value="1"/>
</dbReference>
<reference evidence="2 3" key="1">
    <citation type="submission" date="2018-07" db="EMBL/GenBank/DDBJ databases">
        <title>Genomic Encyclopedia of Type Strains, Phase IV (KMG-IV): sequencing the most valuable type-strain genomes for metagenomic binning, comparative biology and taxonomic classification.</title>
        <authorList>
            <person name="Goeker M."/>
        </authorList>
    </citation>
    <scope>NUCLEOTIDE SEQUENCE [LARGE SCALE GENOMIC DNA]</scope>
    <source>
        <strain evidence="2 3">DSM 21634</strain>
    </source>
</reference>
<feature type="transmembrane region" description="Helical" evidence="1">
    <location>
        <begin position="130"/>
        <end position="149"/>
    </location>
</feature>
<accession>A0A368Y192</accession>
<dbReference type="Proteomes" id="UP000252884">
    <property type="component" value="Unassembled WGS sequence"/>
</dbReference>
<dbReference type="AlphaFoldDB" id="A0A368Y192"/>
<dbReference type="EMBL" id="QPJK01000002">
    <property type="protein sequence ID" value="RCW73972.1"/>
    <property type="molecule type" value="Genomic_DNA"/>
</dbReference>
<feature type="transmembrane region" description="Helical" evidence="1">
    <location>
        <begin position="88"/>
        <end position="106"/>
    </location>
</feature>
<organism evidence="2 3">
    <name type="scientific">Pseudorhodoferax soli</name>
    <dbReference type="NCBI Taxonomy" id="545864"/>
    <lineage>
        <taxon>Bacteria</taxon>
        <taxon>Pseudomonadati</taxon>
        <taxon>Pseudomonadota</taxon>
        <taxon>Betaproteobacteria</taxon>
        <taxon>Burkholderiales</taxon>
        <taxon>Comamonadaceae</taxon>
    </lineage>
</organism>
<dbReference type="RefSeq" id="WP_114467119.1">
    <property type="nucleotide sequence ID" value="NZ_QPJK01000002.1"/>
</dbReference>
<protein>
    <submittedName>
        <fullName evidence="2">Putative membrane protein</fullName>
    </submittedName>
</protein>
<sequence length="154" mass="17267">MYLTLKTLHIVSSTILFGTGLGTAFFMLMANRTRNRAAITVVTRVVMQADLYFTTPSGFIQPVTGVGMVVMAGFPLQLAPMNWLGASVLLYLLAGACWLPVLWLQWRMHRLAAQSREPELPAPYWRYERVWAALGVPAFTALVVVFWLMTAKPF</sequence>
<gene>
    <name evidence="2" type="ORF">DES41_102289</name>
</gene>
<feature type="transmembrane region" description="Helical" evidence="1">
    <location>
        <begin position="6"/>
        <end position="30"/>
    </location>
</feature>
<evidence type="ECO:0000313" key="3">
    <source>
        <dbReference type="Proteomes" id="UP000252884"/>
    </source>
</evidence>
<keyword evidence="1" id="KW-1133">Transmembrane helix</keyword>
<keyword evidence="1" id="KW-0812">Transmembrane</keyword>
<evidence type="ECO:0000256" key="1">
    <source>
        <dbReference type="SAM" id="Phobius"/>
    </source>
</evidence>
<keyword evidence="1" id="KW-0472">Membrane</keyword>
<dbReference type="InterPro" id="IPR018729">
    <property type="entry name" value="DUF2269_transmembrane"/>
</dbReference>
<dbReference type="OrthoDB" id="9786302at2"/>
<name>A0A368Y192_9BURK</name>